<reference evidence="1 2" key="1">
    <citation type="submission" date="2007-11" db="EMBL/GenBank/DDBJ databases">
        <authorList>
            <consortium name="The Salmonella enterica serovar Arizonae Genome Sequencing Project"/>
            <person name="McClelland M."/>
            <person name="Sanderson E.K."/>
            <person name="Porwollik S."/>
            <person name="Spieth J."/>
            <person name="Clifton W.S."/>
            <person name="Fulton R."/>
            <person name="Chunyan W."/>
            <person name="Wollam A."/>
            <person name="Shah N."/>
            <person name="Pepin K."/>
            <person name="Bhonagiri V."/>
            <person name="Nash W."/>
            <person name="Johnson M."/>
            <person name="Thiruvilangam P."/>
            <person name="Wilson R."/>
        </authorList>
    </citation>
    <scope>NUCLEOTIDE SEQUENCE [LARGE SCALE GENOMIC DNA]</scope>
    <source>
        <strain evidence="2">ATCC BAA-731 / CDC346-86 / RSK2980</strain>
    </source>
</reference>
<evidence type="ECO:0000313" key="2">
    <source>
        <dbReference type="Proteomes" id="UP000002084"/>
    </source>
</evidence>
<dbReference type="AlphaFoldDB" id="A9MGL5"/>
<protein>
    <submittedName>
        <fullName evidence="1">Uncharacterized protein</fullName>
    </submittedName>
</protein>
<evidence type="ECO:0000313" key="1">
    <source>
        <dbReference type="EMBL" id="ABX23238.1"/>
    </source>
</evidence>
<accession>A9MGL5</accession>
<organism evidence="1 2">
    <name type="scientific">Salmonella arizonae (strain ATCC BAA-731 / CDC346-86 / RSK2980)</name>
    <dbReference type="NCBI Taxonomy" id="41514"/>
    <lineage>
        <taxon>Bacteria</taxon>
        <taxon>Pseudomonadati</taxon>
        <taxon>Pseudomonadota</taxon>
        <taxon>Gammaproteobacteria</taxon>
        <taxon>Enterobacterales</taxon>
        <taxon>Enterobacteriaceae</taxon>
        <taxon>Salmonella</taxon>
    </lineage>
</organism>
<gene>
    <name evidence="1" type="ordered locus">SARI_03408</name>
</gene>
<dbReference type="Proteomes" id="UP000002084">
    <property type="component" value="Chromosome"/>
</dbReference>
<keyword evidence="2" id="KW-1185">Reference proteome</keyword>
<proteinExistence type="predicted"/>
<dbReference type="KEGG" id="ses:SARI_03408"/>
<dbReference type="STRING" id="41514.SARI_03408"/>
<dbReference type="HOGENOM" id="CLU_3221807_0_0_6"/>
<name>A9MGL5_SALAR</name>
<dbReference type="EMBL" id="CP000880">
    <property type="protein sequence ID" value="ABX23238.1"/>
    <property type="molecule type" value="Genomic_DNA"/>
</dbReference>
<sequence length="43" mass="4744">MLNKSPDDAQPLSSLRNPATIFRIAVSKFVAQTAHKNVIIHRG</sequence>